<dbReference type="Proteomes" id="UP000738349">
    <property type="component" value="Unassembled WGS sequence"/>
</dbReference>
<dbReference type="EMBL" id="JAGMUV010000024">
    <property type="protein sequence ID" value="KAH7121490.1"/>
    <property type="molecule type" value="Genomic_DNA"/>
</dbReference>
<dbReference type="PANTHER" id="PTHR31313">
    <property type="entry name" value="TY1 ENHANCER ACTIVATOR"/>
    <property type="match status" value="1"/>
</dbReference>
<evidence type="ECO:0000256" key="4">
    <source>
        <dbReference type="ARBA" id="ARBA00023015"/>
    </source>
</evidence>
<reference evidence="10" key="1">
    <citation type="journal article" date="2021" name="Nat. Commun.">
        <title>Genetic determinants of endophytism in the Arabidopsis root mycobiome.</title>
        <authorList>
            <person name="Mesny F."/>
            <person name="Miyauchi S."/>
            <person name="Thiergart T."/>
            <person name="Pickel B."/>
            <person name="Atanasova L."/>
            <person name="Karlsson M."/>
            <person name="Huettel B."/>
            <person name="Barry K.W."/>
            <person name="Haridas S."/>
            <person name="Chen C."/>
            <person name="Bauer D."/>
            <person name="Andreopoulos W."/>
            <person name="Pangilinan J."/>
            <person name="LaButti K."/>
            <person name="Riley R."/>
            <person name="Lipzen A."/>
            <person name="Clum A."/>
            <person name="Drula E."/>
            <person name="Henrissat B."/>
            <person name="Kohler A."/>
            <person name="Grigoriev I.V."/>
            <person name="Martin F.M."/>
            <person name="Hacquard S."/>
        </authorList>
    </citation>
    <scope>NUCLEOTIDE SEQUENCE</scope>
    <source>
        <strain evidence="10">MPI-CAGE-AT-0147</strain>
    </source>
</reference>
<dbReference type="CDD" id="cd00067">
    <property type="entry name" value="GAL4"/>
    <property type="match status" value="1"/>
</dbReference>
<keyword evidence="3" id="KW-0862">Zinc</keyword>
<proteinExistence type="predicted"/>
<dbReference type="InterPro" id="IPR001138">
    <property type="entry name" value="Zn2Cys6_DnaBD"/>
</dbReference>
<dbReference type="PROSITE" id="PS50048">
    <property type="entry name" value="ZN2_CY6_FUNGAL_2"/>
    <property type="match status" value="1"/>
</dbReference>
<dbReference type="GO" id="GO:0006351">
    <property type="term" value="P:DNA-templated transcription"/>
    <property type="evidence" value="ECO:0007669"/>
    <property type="project" value="InterPro"/>
</dbReference>
<name>A0A9P9IJG0_9HYPO</name>
<keyword evidence="11" id="KW-1185">Reference proteome</keyword>
<evidence type="ECO:0000313" key="10">
    <source>
        <dbReference type="EMBL" id="KAH7121490.1"/>
    </source>
</evidence>
<dbReference type="GO" id="GO:0008270">
    <property type="term" value="F:zinc ion binding"/>
    <property type="evidence" value="ECO:0007669"/>
    <property type="project" value="InterPro"/>
</dbReference>
<accession>A0A9P9IJG0</accession>
<dbReference type="SMART" id="SM00066">
    <property type="entry name" value="GAL4"/>
    <property type="match status" value="1"/>
</dbReference>
<evidence type="ECO:0000259" key="9">
    <source>
        <dbReference type="PROSITE" id="PS50048"/>
    </source>
</evidence>
<comment type="subcellular location">
    <subcellularLocation>
        <location evidence="1">Nucleus</location>
    </subcellularLocation>
</comment>
<keyword evidence="4" id="KW-0805">Transcription regulation</keyword>
<dbReference type="SUPFAM" id="SSF57701">
    <property type="entry name" value="Zn2/Cys6 DNA-binding domain"/>
    <property type="match status" value="1"/>
</dbReference>
<dbReference type="InterPro" id="IPR007219">
    <property type="entry name" value="XnlR_reg_dom"/>
</dbReference>
<gene>
    <name evidence="10" type="ORF">EDB81DRAFT_666491</name>
</gene>
<comment type="caution">
    <text evidence="10">The sequence shown here is derived from an EMBL/GenBank/DDBJ whole genome shotgun (WGS) entry which is preliminary data.</text>
</comment>
<dbReference type="InterPro" id="IPR051615">
    <property type="entry name" value="Transcr_Regulatory_Elem"/>
</dbReference>
<dbReference type="GO" id="GO:0005634">
    <property type="term" value="C:nucleus"/>
    <property type="evidence" value="ECO:0007669"/>
    <property type="project" value="UniProtKB-SubCell"/>
</dbReference>
<protein>
    <recommendedName>
        <fullName evidence="9">Zn(2)-C6 fungal-type domain-containing protein</fullName>
    </recommendedName>
</protein>
<evidence type="ECO:0000256" key="6">
    <source>
        <dbReference type="ARBA" id="ARBA00023163"/>
    </source>
</evidence>
<keyword evidence="5" id="KW-0238">DNA-binding</keyword>
<organism evidence="10 11">
    <name type="scientific">Dactylonectria macrodidyma</name>
    <dbReference type="NCBI Taxonomy" id="307937"/>
    <lineage>
        <taxon>Eukaryota</taxon>
        <taxon>Fungi</taxon>
        <taxon>Dikarya</taxon>
        <taxon>Ascomycota</taxon>
        <taxon>Pezizomycotina</taxon>
        <taxon>Sordariomycetes</taxon>
        <taxon>Hypocreomycetidae</taxon>
        <taxon>Hypocreales</taxon>
        <taxon>Nectriaceae</taxon>
        <taxon>Dactylonectria</taxon>
    </lineage>
</organism>
<keyword evidence="2" id="KW-0479">Metal-binding</keyword>
<dbReference type="GO" id="GO:0003677">
    <property type="term" value="F:DNA binding"/>
    <property type="evidence" value="ECO:0007669"/>
    <property type="project" value="UniProtKB-KW"/>
</dbReference>
<sequence>MPNDTCRKRTSIACEQCRKGKRKCDWARPVCSECRAHGRECVFRTERTKPRSVWDKEYVKSLEEQVAALTMVVQELRSSGPGTLPPVSAPVTDTPGQIPTSIPRKPIGAEPTEDLAAMSWKVALDSSGSPSIIGPSGFFAFFANSPEFRTEDTSSRSRLDSKLLKFGKHARNQELLDELAANFLEFVNPYYQFINRSAFHSLLPNAGGTIDLQIFYSAAYALGACYSKRSDAREIGAAFSQHAEQLVFDCYRARPDYNLVRSLAMLALRELSIGNNSVGWMHLSLGAGLIVQLGIPAIGSRAIIVAGSDDQAVQAGIETFWAFYFVDRLAVAILGRSSIDASHRVQIPAFEKAFPSHDLTEEQRIFDKISQLWKIHDHHMDKVISVIFRNLTTQEQDWILMEARGALLGFYNANCHLLKYVNGAIVSPGTLVLQMCYHVSIVAIHRPFLSNTSGSSSSLALQTMTSSAASISRVIRLYRKTSDFAKAPPFIVYHLLRAALAHLLAASAAEHTSGRKPLPDLAICLDALDEISKCWPTRVTQVTNLIRELACRWKVTWALPMHLSNTPAHLINVEGQITAANEQLCRSHLMDAFAHEEQSDTWITYEWGDGAAGFLSELEFYDAAHFGHEA</sequence>
<dbReference type="InterPro" id="IPR036864">
    <property type="entry name" value="Zn2-C6_fun-type_DNA-bd_sf"/>
</dbReference>
<dbReference type="OrthoDB" id="10249920at2759"/>
<feature type="region of interest" description="Disordered" evidence="8">
    <location>
        <begin position="80"/>
        <end position="108"/>
    </location>
</feature>
<evidence type="ECO:0000313" key="11">
    <source>
        <dbReference type="Proteomes" id="UP000738349"/>
    </source>
</evidence>
<evidence type="ECO:0000256" key="3">
    <source>
        <dbReference type="ARBA" id="ARBA00022833"/>
    </source>
</evidence>
<keyword evidence="6" id="KW-0804">Transcription</keyword>
<dbReference type="AlphaFoldDB" id="A0A9P9IJG0"/>
<evidence type="ECO:0000256" key="8">
    <source>
        <dbReference type="SAM" id="MobiDB-lite"/>
    </source>
</evidence>
<dbReference type="CDD" id="cd12148">
    <property type="entry name" value="fungal_TF_MHR"/>
    <property type="match status" value="1"/>
</dbReference>
<evidence type="ECO:0000256" key="2">
    <source>
        <dbReference type="ARBA" id="ARBA00022723"/>
    </source>
</evidence>
<evidence type="ECO:0000256" key="5">
    <source>
        <dbReference type="ARBA" id="ARBA00023125"/>
    </source>
</evidence>
<dbReference type="GO" id="GO:0000981">
    <property type="term" value="F:DNA-binding transcription factor activity, RNA polymerase II-specific"/>
    <property type="evidence" value="ECO:0007669"/>
    <property type="project" value="InterPro"/>
</dbReference>
<evidence type="ECO:0000256" key="1">
    <source>
        <dbReference type="ARBA" id="ARBA00004123"/>
    </source>
</evidence>
<keyword evidence="7" id="KW-0539">Nucleus</keyword>
<dbReference type="PROSITE" id="PS00463">
    <property type="entry name" value="ZN2_CY6_FUNGAL_1"/>
    <property type="match status" value="1"/>
</dbReference>
<feature type="domain" description="Zn(2)-C6 fungal-type" evidence="9">
    <location>
        <begin position="13"/>
        <end position="43"/>
    </location>
</feature>
<evidence type="ECO:0000256" key="7">
    <source>
        <dbReference type="ARBA" id="ARBA00023242"/>
    </source>
</evidence>
<dbReference type="Pfam" id="PF00172">
    <property type="entry name" value="Zn_clus"/>
    <property type="match status" value="1"/>
</dbReference>
<dbReference type="Gene3D" id="4.10.240.10">
    <property type="entry name" value="Zn(2)-C6 fungal-type DNA-binding domain"/>
    <property type="match status" value="1"/>
</dbReference>
<dbReference type="PANTHER" id="PTHR31313:SF81">
    <property type="entry name" value="TY1 ENHANCER ACTIVATOR"/>
    <property type="match status" value="1"/>
</dbReference>
<dbReference type="Pfam" id="PF04082">
    <property type="entry name" value="Fungal_trans"/>
    <property type="match status" value="1"/>
</dbReference>